<sequence>MPVFSAAVKPPGWLGYAAFRLTMGVYEPSLHVMSPFAVAPGDAWSMMTPKEPRPTKPRILRGEVEWWLGAPIAVALLTWGPYWVRNLAIGRKDWTRIPALAATVFDLTAYLQPIGQAMTGVVTAHLIGPFALLMRLIALTFPNASVPEAWFVARWMATTAALFVFAWCLERWSGVGRNMARLLSLSFWIAFILVLGMKPGFASWLFPFGVLGMVGVTIVGERLTKRRIISAIVWSAIALTSSSLYAWYFLFVAVWLGVTWFLWLVKNTPRVALSLAAIGSVSACVFAVVFAYWITLTPAGIVWIELTQRLSLSYTHMIFISGSVLLTMLWTVLFGAIYAVASSDDRPKIEVTGIAWLSLLFTFFHSPFTGHYIQNDHFRSAAAILSWFALAVIWSLVHQSPTTHDARRTRFIPYLTLFISLAYVIRILAAPYAWNRDFLNVLQLTHWFALLIASWLAIRWMQGKKPLETKTFATIVLSGSLLIGGNAMAATYFYEFKDLPKIEALIPVFNWVKANVPPGISICTGQGGEGFNIDDMLAAQTGRVVHFSHTTMYHKERDVALLDRLRVISGFFDAGTAGDQVNWQLLSSENQFIVCAQYPVQVKLFHALGLSEDRIDALIGCPRKTIDARWAYVKDAMDHPIRDMEAFKRVCPFVVVPNAKKSYWHLPDDYREIPVTNEIYVFASISTDLR</sequence>
<feature type="transmembrane region" description="Helical" evidence="1">
    <location>
        <begin position="272"/>
        <end position="294"/>
    </location>
</feature>
<evidence type="ECO:0000256" key="1">
    <source>
        <dbReference type="SAM" id="Phobius"/>
    </source>
</evidence>
<feature type="transmembrane region" description="Helical" evidence="1">
    <location>
        <begin position="411"/>
        <end position="434"/>
    </location>
</feature>
<gene>
    <name evidence="2" type="ORF">A3E39_01315</name>
</gene>
<feature type="transmembrane region" description="Helical" evidence="1">
    <location>
        <begin position="244"/>
        <end position="265"/>
    </location>
</feature>
<feature type="transmembrane region" description="Helical" evidence="1">
    <location>
        <begin position="66"/>
        <end position="84"/>
    </location>
</feature>
<feature type="transmembrane region" description="Helical" evidence="1">
    <location>
        <begin position="149"/>
        <end position="167"/>
    </location>
</feature>
<organism evidence="2 3">
    <name type="scientific">Candidatus Uhrbacteria bacterium RIFCSPHIGHO2_12_FULL_60_25</name>
    <dbReference type="NCBI Taxonomy" id="1802399"/>
    <lineage>
        <taxon>Bacteria</taxon>
        <taxon>Candidatus Uhriibacteriota</taxon>
    </lineage>
</organism>
<dbReference type="Proteomes" id="UP000176603">
    <property type="component" value="Unassembled WGS sequence"/>
</dbReference>
<proteinExistence type="predicted"/>
<feature type="transmembrane region" description="Helical" evidence="1">
    <location>
        <begin position="314"/>
        <end position="341"/>
    </location>
</feature>
<comment type="caution">
    <text evidence="2">The sequence shown here is derived from an EMBL/GenBank/DDBJ whole genome shotgun (WGS) entry which is preliminary data.</text>
</comment>
<keyword evidence="1" id="KW-0812">Transmembrane</keyword>
<dbReference type="EMBL" id="MGEH01000024">
    <property type="protein sequence ID" value="OGL78783.1"/>
    <property type="molecule type" value="Genomic_DNA"/>
</dbReference>
<protein>
    <submittedName>
        <fullName evidence="2">Uncharacterized protein</fullName>
    </submittedName>
</protein>
<feature type="transmembrane region" description="Helical" evidence="1">
    <location>
        <begin position="114"/>
        <end position="137"/>
    </location>
</feature>
<evidence type="ECO:0000313" key="3">
    <source>
        <dbReference type="Proteomes" id="UP000176603"/>
    </source>
</evidence>
<feature type="transmembrane region" description="Helical" evidence="1">
    <location>
        <begin position="179"/>
        <end position="197"/>
    </location>
</feature>
<feature type="transmembrane region" description="Helical" evidence="1">
    <location>
        <begin position="353"/>
        <end position="374"/>
    </location>
</feature>
<evidence type="ECO:0000313" key="2">
    <source>
        <dbReference type="EMBL" id="OGL78783.1"/>
    </source>
</evidence>
<feature type="transmembrane region" description="Helical" evidence="1">
    <location>
        <begin position="472"/>
        <end position="494"/>
    </location>
</feature>
<name>A0A1F7UKG7_9BACT</name>
<keyword evidence="1" id="KW-1133">Transmembrane helix</keyword>
<keyword evidence="1" id="KW-0472">Membrane</keyword>
<feature type="transmembrane region" description="Helical" evidence="1">
    <location>
        <begin position="380"/>
        <end position="399"/>
    </location>
</feature>
<reference evidence="2 3" key="1">
    <citation type="journal article" date="2016" name="Nat. Commun.">
        <title>Thousands of microbial genomes shed light on interconnected biogeochemical processes in an aquifer system.</title>
        <authorList>
            <person name="Anantharaman K."/>
            <person name="Brown C.T."/>
            <person name="Hug L.A."/>
            <person name="Sharon I."/>
            <person name="Castelle C.J."/>
            <person name="Probst A.J."/>
            <person name="Thomas B.C."/>
            <person name="Singh A."/>
            <person name="Wilkins M.J."/>
            <person name="Karaoz U."/>
            <person name="Brodie E.L."/>
            <person name="Williams K.H."/>
            <person name="Hubbard S.S."/>
            <person name="Banfield J.F."/>
        </authorList>
    </citation>
    <scope>NUCLEOTIDE SEQUENCE [LARGE SCALE GENOMIC DNA]</scope>
</reference>
<dbReference type="AlphaFoldDB" id="A0A1F7UKG7"/>
<accession>A0A1F7UKG7</accession>
<feature type="transmembrane region" description="Helical" evidence="1">
    <location>
        <begin position="440"/>
        <end position="460"/>
    </location>
</feature>